<dbReference type="Pfam" id="PF02706">
    <property type="entry name" value="Wzz"/>
    <property type="match status" value="1"/>
</dbReference>
<accession>A0A0X8GYC3</accession>
<evidence type="ECO:0000256" key="6">
    <source>
        <dbReference type="ARBA" id="ARBA00023136"/>
    </source>
</evidence>
<dbReference type="EMBL" id="CP013213">
    <property type="protein sequence ID" value="AMC92678.1"/>
    <property type="molecule type" value="Genomic_DNA"/>
</dbReference>
<feature type="transmembrane region" description="Helical" evidence="7">
    <location>
        <begin position="184"/>
        <end position="203"/>
    </location>
</feature>
<feature type="transmembrane region" description="Helical" evidence="7">
    <location>
        <begin position="28"/>
        <end position="50"/>
    </location>
</feature>
<dbReference type="PANTHER" id="PTHR32309">
    <property type="entry name" value="TYROSINE-PROTEIN KINASE"/>
    <property type="match status" value="1"/>
</dbReference>
<evidence type="ECO:0000259" key="8">
    <source>
        <dbReference type="Pfam" id="PF02706"/>
    </source>
</evidence>
<comment type="similarity">
    <text evidence="2">Belongs to the CpsC/CapA family.</text>
</comment>
<sequence length="241" mass="26116">MEPKNNIKMNQEEEISIVDLLGVIRSKLVQIAIVGVAFALFAYIFSVFFINPVYESNAVLIVTNRKDSGGSSITNDEITSAKNLASVYSIIIKSNNVMGNVVNNLSLDITPESLAKKVTVSAVDSTQVIRVSVRDTDKKAALRYTQEIVNVAPDIIVELVGAGSVGVVSTPQLPTSPVSPNVRMNTLVAFVLGLALSIGIVLIKHFLDRTYKIPENVEEELGFPVIGIIPNFEDASRGMRK</sequence>
<keyword evidence="4 7" id="KW-0812">Transmembrane</keyword>
<organism evidence="10 11">
    <name type="scientific">Erysipelothrix larvae</name>
    <dbReference type="NCBI Taxonomy" id="1514105"/>
    <lineage>
        <taxon>Bacteria</taxon>
        <taxon>Bacillati</taxon>
        <taxon>Bacillota</taxon>
        <taxon>Erysipelotrichia</taxon>
        <taxon>Erysipelotrichales</taxon>
        <taxon>Erysipelotrichaceae</taxon>
        <taxon>Erysipelothrix</taxon>
    </lineage>
</organism>
<protein>
    <recommendedName>
        <fullName evidence="12">Polysaccharide chain length determinant N-terminal domain-containing protein</fullName>
    </recommendedName>
</protein>
<keyword evidence="3" id="KW-1003">Cell membrane</keyword>
<evidence type="ECO:0000256" key="7">
    <source>
        <dbReference type="SAM" id="Phobius"/>
    </source>
</evidence>
<feature type="domain" description="Tyrosine-protein kinase G-rich" evidence="9">
    <location>
        <begin position="156"/>
        <end position="205"/>
    </location>
</feature>
<evidence type="ECO:0000256" key="3">
    <source>
        <dbReference type="ARBA" id="ARBA00022475"/>
    </source>
</evidence>
<feature type="domain" description="Polysaccharide chain length determinant N-terminal" evidence="8">
    <location>
        <begin position="13"/>
        <end position="105"/>
    </location>
</feature>
<reference evidence="10 11" key="1">
    <citation type="submission" date="2015-10" db="EMBL/GenBank/DDBJ databases">
        <title>Erysipelothrix larvae sp. LV19 isolated from the larval gut of the rhinoceros beetle, Trypoxylus dichotomus.</title>
        <authorList>
            <person name="Lim S."/>
            <person name="Kim B.-C."/>
        </authorList>
    </citation>
    <scope>NUCLEOTIDE SEQUENCE [LARGE SCALE GENOMIC DNA]</scope>
    <source>
        <strain evidence="10 11">LV19</strain>
    </source>
</reference>
<evidence type="ECO:0000259" key="9">
    <source>
        <dbReference type="Pfam" id="PF13807"/>
    </source>
</evidence>
<dbReference type="GO" id="GO:0004713">
    <property type="term" value="F:protein tyrosine kinase activity"/>
    <property type="evidence" value="ECO:0007669"/>
    <property type="project" value="TreeGrafter"/>
</dbReference>
<evidence type="ECO:0008006" key="12">
    <source>
        <dbReference type="Google" id="ProtNLM"/>
    </source>
</evidence>
<proteinExistence type="inferred from homology"/>
<name>A0A0X8GYC3_9FIRM</name>
<dbReference type="InterPro" id="IPR032807">
    <property type="entry name" value="GNVR"/>
</dbReference>
<dbReference type="InterPro" id="IPR003856">
    <property type="entry name" value="LPS_length_determ_N"/>
</dbReference>
<evidence type="ECO:0000313" key="11">
    <source>
        <dbReference type="Proteomes" id="UP000063781"/>
    </source>
</evidence>
<dbReference type="PANTHER" id="PTHR32309:SF13">
    <property type="entry name" value="FERRIC ENTEROBACTIN TRANSPORT PROTEIN FEPE"/>
    <property type="match status" value="1"/>
</dbReference>
<dbReference type="KEGG" id="erl:AOC36_01320"/>
<evidence type="ECO:0000256" key="5">
    <source>
        <dbReference type="ARBA" id="ARBA00022989"/>
    </source>
</evidence>
<dbReference type="STRING" id="1514105.AOC36_01320"/>
<keyword evidence="6 7" id="KW-0472">Membrane</keyword>
<evidence type="ECO:0000256" key="1">
    <source>
        <dbReference type="ARBA" id="ARBA00004651"/>
    </source>
</evidence>
<keyword evidence="11" id="KW-1185">Reference proteome</keyword>
<dbReference type="GO" id="GO:0005886">
    <property type="term" value="C:plasma membrane"/>
    <property type="evidence" value="ECO:0007669"/>
    <property type="project" value="UniProtKB-SubCell"/>
</dbReference>
<dbReference type="RefSeq" id="WP_067630320.1">
    <property type="nucleotide sequence ID" value="NZ_CP013213.1"/>
</dbReference>
<evidence type="ECO:0000313" key="10">
    <source>
        <dbReference type="EMBL" id="AMC92678.1"/>
    </source>
</evidence>
<dbReference type="InterPro" id="IPR050445">
    <property type="entry name" value="Bact_polysacc_biosynth/exp"/>
</dbReference>
<dbReference type="OrthoDB" id="2360475at2"/>
<dbReference type="AlphaFoldDB" id="A0A0X8GYC3"/>
<evidence type="ECO:0000256" key="2">
    <source>
        <dbReference type="ARBA" id="ARBA00006683"/>
    </source>
</evidence>
<dbReference type="Pfam" id="PF13807">
    <property type="entry name" value="GNVR"/>
    <property type="match status" value="1"/>
</dbReference>
<dbReference type="Proteomes" id="UP000063781">
    <property type="component" value="Chromosome"/>
</dbReference>
<gene>
    <name evidence="10" type="ORF">AOC36_01320</name>
</gene>
<comment type="subcellular location">
    <subcellularLocation>
        <location evidence="1">Cell membrane</location>
        <topology evidence="1">Multi-pass membrane protein</topology>
    </subcellularLocation>
</comment>
<keyword evidence="5 7" id="KW-1133">Transmembrane helix</keyword>
<evidence type="ECO:0000256" key="4">
    <source>
        <dbReference type="ARBA" id="ARBA00022692"/>
    </source>
</evidence>